<feature type="transmembrane region" description="Helical" evidence="6">
    <location>
        <begin position="107"/>
        <end position="129"/>
    </location>
</feature>
<evidence type="ECO:0000259" key="7">
    <source>
        <dbReference type="Pfam" id="PF00892"/>
    </source>
</evidence>
<dbReference type="AlphaFoldDB" id="A0A1I6Q1Q0"/>
<dbReference type="InterPro" id="IPR037185">
    <property type="entry name" value="EmrE-like"/>
</dbReference>
<feature type="transmembrane region" description="Helical" evidence="6">
    <location>
        <begin position="198"/>
        <end position="223"/>
    </location>
</feature>
<dbReference type="GO" id="GO:0005886">
    <property type="term" value="C:plasma membrane"/>
    <property type="evidence" value="ECO:0007669"/>
    <property type="project" value="UniProtKB-SubCell"/>
</dbReference>
<dbReference type="RefSeq" id="WP_093914702.1">
    <property type="nucleotide sequence ID" value="NZ_FPAJ01000001.1"/>
</dbReference>
<dbReference type="Pfam" id="PF00892">
    <property type="entry name" value="EamA"/>
    <property type="match status" value="2"/>
</dbReference>
<proteinExistence type="predicted"/>
<dbReference type="STRING" id="394264.SAMN04488040_0446"/>
<keyword evidence="5 6" id="KW-0472">Membrane</keyword>
<feature type="domain" description="EamA" evidence="7">
    <location>
        <begin position="20"/>
        <end position="153"/>
    </location>
</feature>
<feature type="transmembrane region" description="Helical" evidence="6">
    <location>
        <begin position="229"/>
        <end position="247"/>
    </location>
</feature>
<feature type="transmembrane region" description="Helical" evidence="6">
    <location>
        <begin position="48"/>
        <end position="70"/>
    </location>
</feature>
<feature type="transmembrane region" description="Helical" evidence="6">
    <location>
        <begin position="20"/>
        <end position="42"/>
    </location>
</feature>
<evidence type="ECO:0000256" key="2">
    <source>
        <dbReference type="ARBA" id="ARBA00022475"/>
    </source>
</evidence>
<feature type="transmembrane region" description="Helical" evidence="6">
    <location>
        <begin position="259"/>
        <end position="278"/>
    </location>
</feature>
<gene>
    <name evidence="8" type="ORF">SAMN04488040_0446</name>
</gene>
<dbReference type="OrthoDB" id="9787117at2"/>
<protein>
    <submittedName>
        <fullName evidence="8">Drug/metabolite transporter, DME family</fullName>
    </submittedName>
</protein>
<dbReference type="InterPro" id="IPR051258">
    <property type="entry name" value="Diverse_Substrate_Transporter"/>
</dbReference>
<reference evidence="9" key="1">
    <citation type="submission" date="2016-10" db="EMBL/GenBank/DDBJ databases">
        <authorList>
            <person name="Varghese N."/>
            <person name="Submissions S."/>
        </authorList>
    </citation>
    <scope>NUCLEOTIDE SEQUENCE [LARGE SCALE GENOMIC DNA]</scope>
    <source>
        <strain evidence="9">DSM 23422</strain>
    </source>
</reference>
<evidence type="ECO:0000256" key="6">
    <source>
        <dbReference type="SAM" id="Phobius"/>
    </source>
</evidence>
<feature type="domain" description="EamA" evidence="7">
    <location>
        <begin position="167"/>
        <end position="300"/>
    </location>
</feature>
<evidence type="ECO:0000256" key="1">
    <source>
        <dbReference type="ARBA" id="ARBA00004651"/>
    </source>
</evidence>
<evidence type="ECO:0000256" key="5">
    <source>
        <dbReference type="ARBA" id="ARBA00023136"/>
    </source>
</evidence>
<keyword evidence="3 6" id="KW-0812">Transmembrane</keyword>
<dbReference type="SUPFAM" id="SSF103481">
    <property type="entry name" value="Multidrug resistance efflux transporter EmrE"/>
    <property type="match status" value="2"/>
</dbReference>
<keyword evidence="2" id="KW-1003">Cell membrane</keyword>
<dbReference type="PANTHER" id="PTHR42920:SF11">
    <property type="entry name" value="INNER MEMBRANE PROTEIN YTFF"/>
    <property type="match status" value="1"/>
</dbReference>
<comment type="subcellular location">
    <subcellularLocation>
        <location evidence="1">Cell membrane</location>
        <topology evidence="1">Multi-pass membrane protein</topology>
    </subcellularLocation>
</comment>
<accession>A0A1I6Q1Q0</accession>
<organism evidence="8 9">
    <name type="scientific">Sulfitobacter marinus</name>
    <dbReference type="NCBI Taxonomy" id="394264"/>
    <lineage>
        <taxon>Bacteria</taxon>
        <taxon>Pseudomonadati</taxon>
        <taxon>Pseudomonadota</taxon>
        <taxon>Alphaproteobacteria</taxon>
        <taxon>Rhodobacterales</taxon>
        <taxon>Roseobacteraceae</taxon>
        <taxon>Sulfitobacter</taxon>
    </lineage>
</organism>
<feature type="transmembrane region" description="Helical" evidence="6">
    <location>
        <begin position="167"/>
        <end position="186"/>
    </location>
</feature>
<feature type="transmembrane region" description="Helical" evidence="6">
    <location>
        <begin position="136"/>
        <end position="155"/>
    </location>
</feature>
<dbReference type="Proteomes" id="UP000199239">
    <property type="component" value="Unassembled WGS sequence"/>
</dbReference>
<name>A0A1I6Q1Q0_9RHOB</name>
<evidence type="ECO:0000256" key="3">
    <source>
        <dbReference type="ARBA" id="ARBA00022692"/>
    </source>
</evidence>
<dbReference type="EMBL" id="FPAJ01000001">
    <property type="protein sequence ID" value="SFS46248.1"/>
    <property type="molecule type" value="Genomic_DNA"/>
</dbReference>
<dbReference type="PANTHER" id="PTHR42920">
    <property type="entry name" value="OS03G0707200 PROTEIN-RELATED"/>
    <property type="match status" value="1"/>
</dbReference>
<feature type="transmembrane region" description="Helical" evidence="6">
    <location>
        <begin position="82"/>
        <end position="101"/>
    </location>
</feature>
<dbReference type="InterPro" id="IPR000620">
    <property type="entry name" value="EamA_dom"/>
</dbReference>
<feature type="transmembrane region" description="Helical" evidence="6">
    <location>
        <begin position="284"/>
        <end position="302"/>
    </location>
</feature>
<sequence>MTSAPSNGPAPSSPQPRQTIGALFCLFAAIAWGTTGTAATFAPGVSPLAIGAAAMGIGGALQALIAYKGIWTHRAALRRERMALLVGAVSVAIYPLAFYASMRLAGVTVGTVISIGSAPLISALIEYALDGRRLTVRWAIGAAIGLGGIGLLSLSESGHGTASNVPLGALLGLVAGGTYALYSWTAQRMMRRDLPPRVAMGATFGLGGLLLLPVLLITGASFLDSAGNLAVGLYMALVPMFLGYLAFGAGLARVPASMATTITLFEPVVAAVLAVYVVGETLPALGWLGVALIVACLLWTTLPWPRRKVLAA</sequence>
<keyword evidence="4 6" id="KW-1133">Transmembrane helix</keyword>
<evidence type="ECO:0000313" key="8">
    <source>
        <dbReference type="EMBL" id="SFS46248.1"/>
    </source>
</evidence>
<evidence type="ECO:0000256" key="4">
    <source>
        <dbReference type="ARBA" id="ARBA00022989"/>
    </source>
</evidence>
<evidence type="ECO:0000313" key="9">
    <source>
        <dbReference type="Proteomes" id="UP000199239"/>
    </source>
</evidence>
<keyword evidence="9" id="KW-1185">Reference proteome</keyword>